<keyword evidence="4" id="KW-0663">Pyridoxal phosphate</keyword>
<reference evidence="10 11" key="1">
    <citation type="journal article" date="2017" name="G3 (Bethesda)">
        <title>The Physical Genome Mapping of Anopheles albimanus Corrected Scaffold Misassemblies and Identified Interarm Rearrangements in Genus Anopheles.</title>
        <authorList>
            <person name="Artemov G.N."/>
            <person name="Peery A.N."/>
            <person name="Jiang X."/>
            <person name="Tu Z."/>
            <person name="Stegniy V.N."/>
            <person name="Sharakhova M.V."/>
            <person name="Sharakhov I.V."/>
        </authorList>
    </citation>
    <scope>NUCLEOTIDE SEQUENCE [LARGE SCALE GENOMIC DNA]</scope>
    <source>
        <strain evidence="10 11">ALBI9_A</strain>
    </source>
</reference>
<keyword evidence="11" id="KW-1185">Reference proteome</keyword>
<dbReference type="InterPro" id="IPR015421">
    <property type="entry name" value="PyrdxlP-dep_Trfase_major"/>
</dbReference>
<dbReference type="PANTHER" id="PTHR42735:SF1">
    <property type="entry name" value="PYRIDOXAL-DEPENDENT DECARBOXYLASE DOMAIN-CONTAINING PROTEIN 1-RELATED"/>
    <property type="match status" value="1"/>
</dbReference>
<reference evidence="10" key="2">
    <citation type="submission" date="2022-08" db="UniProtKB">
        <authorList>
            <consortium name="EnsemblMetazoa"/>
        </authorList>
    </citation>
    <scope>IDENTIFICATION</scope>
    <source>
        <strain evidence="10">STECLA/ALBI9_A</strain>
    </source>
</reference>
<dbReference type="EnsemblMetazoa" id="AALB006816-RA">
    <property type="protein sequence ID" value="AALB006816-PA"/>
    <property type="gene ID" value="AALB006816"/>
</dbReference>
<feature type="compositionally biased region" description="Low complexity" evidence="7">
    <location>
        <begin position="820"/>
        <end position="837"/>
    </location>
</feature>
<dbReference type="Pfam" id="PF22937">
    <property type="entry name" value="PDXDC1-like_cen2"/>
    <property type="match status" value="1"/>
</dbReference>
<dbReference type="AlphaFoldDB" id="A0A182FJX1"/>
<dbReference type="InterPro" id="IPR055103">
    <property type="entry name" value="PDXDC1-like_2nd"/>
</dbReference>
<dbReference type="OrthoDB" id="2161780at2759"/>
<dbReference type="InterPro" id="IPR015424">
    <property type="entry name" value="PyrdxlP-dep_Trfase"/>
</dbReference>
<feature type="region of interest" description="Disordered" evidence="7">
    <location>
        <begin position="484"/>
        <end position="503"/>
    </location>
</feature>
<evidence type="ECO:0000259" key="8">
    <source>
        <dbReference type="Pfam" id="PF22930"/>
    </source>
</evidence>
<dbReference type="GO" id="GO:0030170">
    <property type="term" value="F:pyridoxal phosphate binding"/>
    <property type="evidence" value="ECO:0007669"/>
    <property type="project" value="InterPro"/>
</dbReference>
<dbReference type="Proteomes" id="UP000069272">
    <property type="component" value="Chromosome X"/>
</dbReference>
<name>A0A182FJX1_ANOAL</name>
<feature type="compositionally biased region" description="Low complexity" evidence="7">
    <location>
        <begin position="69"/>
        <end position="79"/>
    </location>
</feature>
<evidence type="ECO:0000256" key="4">
    <source>
        <dbReference type="ARBA" id="ARBA00022898"/>
    </source>
</evidence>
<organism evidence="10 11">
    <name type="scientific">Anopheles albimanus</name>
    <name type="common">New world malaria mosquito</name>
    <dbReference type="NCBI Taxonomy" id="7167"/>
    <lineage>
        <taxon>Eukaryota</taxon>
        <taxon>Metazoa</taxon>
        <taxon>Ecdysozoa</taxon>
        <taxon>Arthropoda</taxon>
        <taxon>Hexapoda</taxon>
        <taxon>Insecta</taxon>
        <taxon>Pterygota</taxon>
        <taxon>Neoptera</taxon>
        <taxon>Endopterygota</taxon>
        <taxon>Diptera</taxon>
        <taxon>Nematocera</taxon>
        <taxon>Culicoidea</taxon>
        <taxon>Culicidae</taxon>
        <taxon>Anophelinae</taxon>
        <taxon>Anopheles</taxon>
    </lineage>
</organism>
<feature type="compositionally biased region" description="Gly residues" evidence="7">
    <location>
        <begin position="881"/>
        <end position="891"/>
    </location>
</feature>
<evidence type="ECO:0000256" key="7">
    <source>
        <dbReference type="SAM" id="MobiDB-lite"/>
    </source>
</evidence>
<evidence type="ECO:0000256" key="2">
    <source>
        <dbReference type="ARBA" id="ARBA00009533"/>
    </source>
</evidence>
<evidence type="ECO:0000256" key="3">
    <source>
        <dbReference type="ARBA" id="ARBA00022793"/>
    </source>
</evidence>
<keyword evidence="3" id="KW-0210">Decarboxylase</keyword>
<accession>A0A182FJX1</accession>
<feature type="domain" description="PDXDC1/PDXD2 second" evidence="8">
    <location>
        <begin position="467"/>
        <end position="595"/>
    </location>
</feature>
<dbReference type="Pfam" id="PF22930">
    <property type="entry name" value="PDXDC1-like_cen"/>
    <property type="match status" value="1"/>
</dbReference>
<dbReference type="VEuPathDB" id="VectorBase:AALB006816"/>
<dbReference type="VEuPathDB" id="VectorBase:AALB20_036387"/>
<dbReference type="Gene3D" id="3.40.640.10">
    <property type="entry name" value="Type I PLP-dependent aspartate aminotransferase-like (Major domain)"/>
    <property type="match status" value="1"/>
</dbReference>
<dbReference type="RefSeq" id="XP_035791584.1">
    <property type="nucleotide sequence ID" value="XM_035935691.1"/>
</dbReference>
<dbReference type="GO" id="GO:0019752">
    <property type="term" value="P:carboxylic acid metabolic process"/>
    <property type="evidence" value="ECO:0007669"/>
    <property type="project" value="InterPro"/>
</dbReference>
<feature type="compositionally biased region" description="Polar residues" evidence="7">
    <location>
        <begin position="11"/>
        <end position="29"/>
    </location>
</feature>
<dbReference type="Pfam" id="PF00282">
    <property type="entry name" value="Pyridoxal_deC"/>
    <property type="match status" value="1"/>
</dbReference>
<feature type="region of interest" description="Disordered" evidence="7">
    <location>
        <begin position="861"/>
        <end position="891"/>
    </location>
</feature>
<feature type="region of interest" description="Disordered" evidence="7">
    <location>
        <begin position="817"/>
        <end position="838"/>
    </location>
</feature>
<dbReference type="InterPro" id="IPR050477">
    <property type="entry name" value="GrpII_AminoAcid_Decarb"/>
</dbReference>
<feature type="region of interest" description="Disordered" evidence="7">
    <location>
        <begin position="1"/>
        <end position="113"/>
    </location>
</feature>
<dbReference type="SUPFAM" id="SSF53383">
    <property type="entry name" value="PLP-dependent transferases"/>
    <property type="match status" value="1"/>
</dbReference>
<evidence type="ECO:0000313" key="10">
    <source>
        <dbReference type="EnsemblMetazoa" id="AALB006816-PA"/>
    </source>
</evidence>
<dbReference type="PANTHER" id="PTHR42735">
    <property type="match status" value="1"/>
</dbReference>
<sequence length="891" mass="96872">MENEVEGDTLAQGQTREPTSSASQPQQPNEIAAANVRSSLAEIETQTSHLLNRLENVRNTSQKKQMGEQALTPSQQQQQQPPPPLSATSDSDRTSQQPSGHVRPRNDGPPKRTTAEVMDLLERLLLRSVSGSSNDEEEQDEFVLPPLDEVSHLAVLQHATTAYLCSLERQQLVRAAARLASDTLSWQSSLFKFPITYSTGYYRDDGECVLQALRMALINQLNDNRLQRVQSAAVYLSEMGHLFTMQHACRYLGLPIACIRVVPCVKTGDVAGQMDLDELERIITGDVADGWQPLFVMATAGSPITGASDNITQLSVICGAHKIWLHCQGNGLAAFALSDHFAPNPKTMPTSWTLSPNSWFGVSGLPTVLVYQQSRNRVSTFFDNDPVTANRINCLGTWSALQVLGSEAITDRIFAAFDSCRALCQMLLEIEGISVLSKVVQGGSSEEYRAMLAGASRYNELFQLAVPTVVFQFDGRSAAVQTAAGEQQQSAAEPSHSLVSTPNDTSAPFEEGCIEKTAANAGYYDRLNTWLGQILMRDCPALALELIEHESNGIALRYYPFLPGYGEQLVGRVPKLLSEASQCIRTQCDILHATIQHRVRFHRLVEASGSLRPIELHDWAGLGGVQYVPEGWDALLTDQTKAELNKLNSALVDELQQTDGAFSLGESSDGLICVRFGMVTSETDIEELLDLVVSTARSIQEHSKILDTMSEILKKGIEAATMDLQREAEEKLWQEGILRQVPLVGRVVNWWSPVAKETGMKGRSLNLTQGVVESTENIYKYHMQMTPKTSTGLGGNKGPPAPLVQKPIGVLTDDSQSFHSVNASSSTEFSSNTSNSNIPPFLPKLVPSPSSMVAGMAKSDTIEHSELAGVGGEKGEDGGTTVAGGGAAKES</sequence>
<dbReference type="Gene3D" id="3.90.1150.170">
    <property type="match status" value="1"/>
</dbReference>
<evidence type="ECO:0000256" key="5">
    <source>
        <dbReference type="ARBA" id="ARBA00023239"/>
    </source>
</evidence>
<dbReference type="STRING" id="7167.A0A182FJX1"/>
<comment type="similarity">
    <text evidence="2">Belongs to the group II decarboxylase family.</text>
</comment>
<feature type="compositionally biased region" description="Basic and acidic residues" evidence="7">
    <location>
        <begin position="104"/>
        <end position="113"/>
    </location>
</feature>
<dbReference type="GO" id="GO:0016831">
    <property type="term" value="F:carboxy-lyase activity"/>
    <property type="evidence" value="ECO:0007669"/>
    <property type="project" value="UniProtKB-KW"/>
</dbReference>
<evidence type="ECO:0000256" key="6">
    <source>
        <dbReference type="ARBA" id="ARBA00047190"/>
    </source>
</evidence>
<evidence type="ECO:0000313" key="11">
    <source>
        <dbReference type="Proteomes" id="UP000069272"/>
    </source>
</evidence>
<protein>
    <recommendedName>
        <fullName evidence="6">Pyridoxal-dependent decarboxylase domain-containing protein 1</fullName>
    </recommendedName>
</protein>
<proteinExistence type="inferred from homology"/>
<dbReference type="InterPro" id="IPR055102">
    <property type="entry name" value="PDXDC1-like_3rd"/>
</dbReference>
<dbReference type="KEGG" id="aali:118466394"/>
<dbReference type="GeneID" id="118466394"/>
<comment type="cofactor">
    <cofactor evidence="1">
        <name>pyridoxal 5'-phosphate</name>
        <dbReference type="ChEBI" id="CHEBI:597326"/>
    </cofactor>
</comment>
<dbReference type="InterPro" id="IPR002129">
    <property type="entry name" value="PyrdxlP-dep_de-COase"/>
</dbReference>
<feature type="domain" description="PDXDC1-like third" evidence="9">
    <location>
        <begin position="601"/>
        <end position="704"/>
    </location>
</feature>
<evidence type="ECO:0000256" key="1">
    <source>
        <dbReference type="ARBA" id="ARBA00001933"/>
    </source>
</evidence>
<keyword evidence="5" id="KW-0456">Lyase</keyword>
<evidence type="ECO:0000259" key="9">
    <source>
        <dbReference type="Pfam" id="PF22937"/>
    </source>
</evidence>